<dbReference type="EMBL" id="JBFBVU010000004">
    <property type="protein sequence ID" value="MEV8466226.1"/>
    <property type="molecule type" value="Genomic_DNA"/>
</dbReference>
<protein>
    <submittedName>
        <fullName evidence="4">Ribonuclease T2</fullName>
    </submittedName>
</protein>
<dbReference type="Gene3D" id="3.90.730.10">
    <property type="entry name" value="Ribonuclease T2-like"/>
    <property type="match status" value="1"/>
</dbReference>
<dbReference type="PROSITE" id="PS00530">
    <property type="entry name" value="RNASE_T2_1"/>
    <property type="match status" value="1"/>
</dbReference>
<proteinExistence type="inferred from homology"/>
<dbReference type="PANTHER" id="PTHR11240:SF22">
    <property type="entry name" value="RIBONUCLEASE T2"/>
    <property type="match status" value="1"/>
</dbReference>
<feature type="signal peptide" evidence="3">
    <location>
        <begin position="1"/>
        <end position="25"/>
    </location>
</feature>
<name>A0ABV3L3X7_9RHOB</name>
<gene>
    <name evidence="4" type="ORF">AB0T83_05425</name>
</gene>
<dbReference type="InterPro" id="IPR001568">
    <property type="entry name" value="RNase_T2-like"/>
</dbReference>
<reference evidence="4 5" key="1">
    <citation type="submission" date="2024-07" db="EMBL/GenBank/DDBJ databases">
        <authorList>
            <person name="Kang M."/>
        </authorList>
    </citation>
    <scope>NUCLEOTIDE SEQUENCE [LARGE SCALE GENOMIC DNA]</scope>
    <source>
        <strain evidence="4 5">DFM31</strain>
    </source>
</reference>
<comment type="caution">
    <text evidence="4">The sequence shown here is derived from an EMBL/GenBank/DDBJ whole genome shotgun (WGS) entry which is preliminary data.</text>
</comment>
<evidence type="ECO:0000256" key="3">
    <source>
        <dbReference type="SAM" id="SignalP"/>
    </source>
</evidence>
<feature type="chain" id="PRO_5046869032" evidence="3">
    <location>
        <begin position="26"/>
        <end position="218"/>
    </location>
</feature>
<accession>A0ABV3L3X7</accession>
<evidence type="ECO:0000256" key="2">
    <source>
        <dbReference type="RuleBase" id="RU004328"/>
    </source>
</evidence>
<organism evidence="4 5">
    <name type="scientific">Meridianimarinicoccus marinus</name>
    <dbReference type="NCBI Taxonomy" id="3231483"/>
    <lineage>
        <taxon>Bacteria</taxon>
        <taxon>Pseudomonadati</taxon>
        <taxon>Pseudomonadota</taxon>
        <taxon>Alphaproteobacteria</taxon>
        <taxon>Rhodobacterales</taxon>
        <taxon>Paracoccaceae</taxon>
        <taxon>Meridianimarinicoccus</taxon>
    </lineage>
</organism>
<dbReference type="CDD" id="cd01062">
    <property type="entry name" value="RNase_T2_prok"/>
    <property type="match status" value="1"/>
</dbReference>
<sequence>MRTAAARGLVLSMALLSLMSAAARADHDRPGVFDYYVLSLSWSPNWCLREGDAREAEQCDARYDHGWLLHGLWPQHEDGYPKYCHTDTADPTRAQSGDMADIMGSGGLAWYQWKKHGRCTGLSGPQYYALSRDAYARITRPDLLRKLDKTVKLPASVIEEAFLEVNPALSAAALTITCRDGMIQEARVCLTRDLEPRPCGDGVSRDCSLDDALFAPIR</sequence>
<dbReference type="PANTHER" id="PTHR11240">
    <property type="entry name" value="RIBONUCLEASE T2"/>
    <property type="match status" value="1"/>
</dbReference>
<dbReference type="RefSeq" id="WP_366192030.1">
    <property type="nucleotide sequence ID" value="NZ_JBFBVU010000004.1"/>
</dbReference>
<evidence type="ECO:0000313" key="4">
    <source>
        <dbReference type="EMBL" id="MEV8466226.1"/>
    </source>
</evidence>
<comment type="similarity">
    <text evidence="1 2">Belongs to the RNase T2 family.</text>
</comment>
<dbReference type="InterPro" id="IPR018188">
    <property type="entry name" value="RNase_T2_His_AS_1"/>
</dbReference>
<dbReference type="InterPro" id="IPR036430">
    <property type="entry name" value="RNase_T2-like_sf"/>
</dbReference>
<dbReference type="Pfam" id="PF00445">
    <property type="entry name" value="Ribonuclease_T2"/>
    <property type="match status" value="1"/>
</dbReference>
<evidence type="ECO:0000256" key="1">
    <source>
        <dbReference type="ARBA" id="ARBA00007469"/>
    </source>
</evidence>
<keyword evidence="5" id="KW-1185">Reference proteome</keyword>
<keyword evidence="3" id="KW-0732">Signal</keyword>
<dbReference type="InterPro" id="IPR039378">
    <property type="entry name" value="RNase_T2_prok"/>
</dbReference>
<dbReference type="Proteomes" id="UP001553161">
    <property type="component" value="Unassembled WGS sequence"/>
</dbReference>
<evidence type="ECO:0000313" key="5">
    <source>
        <dbReference type="Proteomes" id="UP001553161"/>
    </source>
</evidence>
<dbReference type="SUPFAM" id="SSF55895">
    <property type="entry name" value="Ribonuclease Rh-like"/>
    <property type="match status" value="1"/>
</dbReference>